<evidence type="ECO:0000313" key="2">
    <source>
        <dbReference type="EMBL" id="OWY93539.1"/>
    </source>
</evidence>
<evidence type="ECO:0000256" key="1">
    <source>
        <dbReference type="SAM" id="MobiDB-lite"/>
    </source>
</evidence>
<dbReference type="AlphaFoldDB" id="A0A225UN28"/>
<dbReference type="EMBL" id="NBNE01015892">
    <property type="protein sequence ID" value="OWY93539.1"/>
    <property type="molecule type" value="Genomic_DNA"/>
</dbReference>
<sequence length="442" mass="50074">MVETQGRGTLHIHFLIWLRDCPANSAAIHSLLTSANGERFREAVESYASSIVTNELPISTDDYLCSHCGASFSNVKELPIPQASRGDPKAGLRNSHARQSVTEPPLLSCEACGATFSSQHVLRSLLLQHRPLHWPVWKYPLSANEIEKQASSEITCRDCKTHAVRVVEERELMQWSISCESDLLNESGLCATDTKEWLKHANSPRMKICKSDDDPFQNDYLTRLIEMLPPSKFDNRMPQEAMDYMVSTLVLLLNQHLWCHTSSCFKKSRATLQDTCCRYQFPRDRVAKTVFTSAGVELSRQSAHEFINGYNYELMATFKCNHDIQVLVGGSDATDRMYYCCKYVTKQQKRVDSSVVVSLAALKRRQGKEAEEISVSALDEELSFSFARKRVASVVYAMTNKQEIAGPLAALYLYRVAMVVLRCLLETLFDSYALLRSIRVIW</sequence>
<proteinExistence type="predicted"/>
<name>A0A225UN28_9STRA</name>
<dbReference type="Proteomes" id="UP000198211">
    <property type="component" value="Unassembled WGS sequence"/>
</dbReference>
<accession>A0A225UN28</accession>
<comment type="caution">
    <text evidence="2">The sequence shown here is derived from an EMBL/GenBank/DDBJ whole genome shotgun (WGS) entry which is preliminary data.</text>
</comment>
<reference evidence="3" key="1">
    <citation type="submission" date="2017-03" db="EMBL/GenBank/DDBJ databases">
        <title>Phytopthora megakarya and P. palmivora, two closely related causual agents of cacao black pod achieved similar genome size and gene model numbers by different mechanisms.</title>
        <authorList>
            <person name="Ali S."/>
            <person name="Shao J."/>
            <person name="Larry D.J."/>
            <person name="Kronmiller B."/>
            <person name="Shen D."/>
            <person name="Strem M.D."/>
            <person name="Melnick R.L."/>
            <person name="Guiltinan M.J."/>
            <person name="Tyler B.M."/>
            <person name="Meinhardt L.W."/>
            <person name="Bailey B.A."/>
        </authorList>
    </citation>
    <scope>NUCLEOTIDE SEQUENCE [LARGE SCALE GENOMIC DNA]</scope>
    <source>
        <strain evidence="3">zdho120</strain>
    </source>
</reference>
<keyword evidence="3" id="KW-1185">Reference proteome</keyword>
<protein>
    <submittedName>
        <fullName evidence="2">Uncharacterized protein</fullName>
    </submittedName>
</protein>
<feature type="region of interest" description="Disordered" evidence="1">
    <location>
        <begin position="79"/>
        <end position="99"/>
    </location>
</feature>
<evidence type="ECO:0000313" key="3">
    <source>
        <dbReference type="Proteomes" id="UP000198211"/>
    </source>
</evidence>
<organism evidence="2 3">
    <name type="scientific">Phytophthora megakarya</name>
    <dbReference type="NCBI Taxonomy" id="4795"/>
    <lineage>
        <taxon>Eukaryota</taxon>
        <taxon>Sar</taxon>
        <taxon>Stramenopiles</taxon>
        <taxon>Oomycota</taxon>
        <taxon>Peronosporomycetes</taxon>
        <taxon>Peronosporales</taxon>
        <taxon>Peronosporaceae</taxon>
        <taxon>Phytophthora</taxon>
    </lineage>
</organism>
<dbReference type="OrthoDB" id="116992at2759"/>
<gene>
    <name evidence="2" type="ORF">PHMEG_00037034</name>
</gene>